<keyword evidence="4" id="KW-1185">Reference proteome</keyword>
<dbReference type="EMBL" id="CP116967">
    <property type="protein sequence ID" value="WNM59610.1"/>
    <property type="molecule type" value="Genomic_DNA"/>
</dbReference>
<dbReference type="InterPro" id="IPR013517">
    <property type="entry name" value="FG-GAP"/>
</dbReference>
<evidence type="ECO:0000313" key="4">
    <source>
        <dbReference type="Proteomes" id="UP001302719"/>
    </source>
</evidence>
<dbReference type="PANTHER" id="PTHR46580">
    <property type="entry name" value="SENSOR KINASE-RELATED"/>
    <property type="match status" value="1"/>
</dbReference>
<evidence type="ECO:0000256" key="2">
    <source>
        <dbReference type="SAM" id="MobiDB-lite"/>
    </source>
</evidence>
<protein>
    <submittedName>
        <fullName evidence="3">VCBS repeat-containing protein</fullName>
    </submittedName>
</protein>
<proteinExistence type="predicted"/>
<dbReference type="Proteomes" id="UP001302719">
    <property type="component" value="Chromosome"/>
</dbReference>
<evidence type="ECO:0000256" key="1">
    <source>
        <dbReference type="ARBA" id="ARBA00022729"/>
    </source>
</evidence>
<dbReference type="PANTHER" id="PTHR46580:SF2">
    <property type="entry name" value="MAM DOMAIN-CONTAINING PROTEIN"/>
    <property type="match status" value="1"/>
</dbReference>
<reference evidence="3 4" key="1">
    <citation type="submission" date="2023-01" db="EMBL/GenBank/DDBJ databases">
        <title>Cultivation and genomic characterization of new, ubiquitous marine nitrite-oxidizing bacteria from the Nitrospirales.</title>
        <authorList>
            <person name="Mueller A.J."/>
            <person name="Daebeler A."/>
            <person name="Herbold C.W."/>
            <person name="Kirkegaard R.H."/>
            <person name="Daims H."/>
        </authorList>
    </citation>
    <scope>NUCLEOTIDE SEQUENCE [LARGE SCALE GENOMIC DNA]</scope>
    <source>
        <strain evidence="3 4">VA</strain>
    </source>
</reference>
<dbReference type="Pfam" id="PF13517">
    <property type="entry name" value="FG-GAP_3"/>
    <property type="match status" value="2"/>
</dbReference>
<dbReference type="RefSeq" id="WP_312646390.1">
    <property type="nucleotide sequence ID" value="NZ_CP116967.1"/>
</dbReference>
<dbReference type="KEGG" id="nall:PP769_07610"/>
<organism evidence="3 4">
    <name type="scientific">Candidatus Nitrospira allomarina</name>
    <dbReference type="NCBI Taxonomy" id="3020900"/>
    <lineage>
        <taxon>Bacteria</taxon>
        <taxon>Pseudomonadati</taxon>
        <taxon>Nitrospirota</taxon>
        <taxon>Nitrospiria</taxon>
        <taxon>Nitrospirales</taxon>
        <taxon>Nitrospiraceae</taxon>
        <taxon>Nitrospira</taxon>
    </lineage>
</organism>
<evidence type="ECO:0000313" key="3">
    <source>
        <dbReference type="EMBL" id="WNM59610.1"/>
    </source>
</evidence>
<sequence>MKKKNWTCLLVIVGLANGLLFLPLTMESLHAGTVPDIRGTWKDGPSSGSVTGCQDPDDNGPFSDPGGDTYGITNQTGSNWNVTQVDTVVDNGITVVQTVTCSGTVSANGTVNASCPYVVTLNGGFWYSGTATLTASLVGNTLTYTLAGQDLVGDTCQWIQTGTDTRSGTVPPPVVLPIHTPYDLNGDGKGDLIWRNTNTGSTAIWLMNGIVRASIGFPGGVPLNWQIAGIGDVTGDGKADVIWRNSTNGSVAIWVMNGTTVTSTGFPGSAPTAWVIQAVGDVNGDGKADLIWRNSSNGNTAIWLMNGTAMASVAFPGGVPLNWQIAGTGDVTGDGKADVIWRNGSNGAVAVWVMNGITVTGTGFPGSTSTNWKIEGVGDFNGDGKADFIWKNDTSDILAIWLMNGTSIASSKVLGGIASAWKIEQVGDINGDGESGRGLEKYDYRGGESLADEWSSPDWNRLSGYSFPLLGHSTLE</sequence>
<dbReference type="Gene3D" id="2.130.10.130">
    <property type="entry name" value="Integrin alpha, N-terminal"/>
    <property type="match status" value="2"/>
</dbReference>
<keyword evidence="1" id="KW-0732">Signal</keyword>
<dbReference type="AlphaFoldDB" id="A0AA96JTX5"/>
<feature type="region of interest" description="Disordered" evidence="2">
    <location>
        <begin position="40"/>
        <end position="70"/>
    </location>
</feature>
<name>A0AA96JTX5_9BACT</name>
<dbReference type="SUPFAM" id="SSF69318">
    <property type="entry name" value="Integrin alpha N-terminal domain"/>
    <property type="match status" value="1"/>
</dbReference>
<accession>A0AA96JTX5</accession>
<dbReference type="InterPro" id="IPR028994">
    <property type="entry name" value="Integrin_alpha_N"/>
</dbReference>
<gene>
    <name evidence="3" type="ORF">PP769_07610</name>
</gene>